<feature type="transmembrane region" description="Helical" evidence="1">
    <location>
        <begin position="229"/>
        <end position="249"/>
    </location>
</feature>
<keyword evidence="1" id="KW-0472">Membrane</keyword>
<sequence>MGVFYETIPDSLRPWIMEQKMLWVGSAPLAGDGHVNISPKGGQYFGIVDERTFWFMDLTGSGIETTAHLHEPGNGRICVMFMAFDGPPRIIRLWGTGKALENGTPEFDMFVQREKVKCIPGTRSVIRVDIHQVASSCGFSVPYYEWKGWRNTLNEFFEKKEKKFEEGKEEESMERYWAFKSQLSIDGLPGMKRGYEFAKRNKVEPLKKMIGPYAPKVPRTADAITPIQVVLVALLSFVIGVALAVSIISPDVVKRIQAKEAFF</sequence>
<dbReference type="AlphaFoldDB" id="A0A6A5WEA2"/>
<reference evidence="2" key="1">
    <citation type="journal article" date="2020" name="Stud. Mycol.">
        <title>101 Dothideomycetes genomes: a test case for predicting lifestyles and emergence of pathogens.</title>
        <authorList>
            <person name="Haridas S."/>
            <person name="Albert R."/>
            <person name="Binder M."/>
            <person name="Bloem J."/>
            <person name="Labutti K."/>
            <person name="Salamov A."/>
            <person name="Andreopoulos B."/>
            <person name="Baker S."/>
            <person name="Barry K."/>
            <person name="Bills G."/>
            <person name="Bluhm B."/>
            <person name="Cannon C."/>
            <person name="Castanera R."/>
            <person name="Culley D."/>
            <person name="Daum C."/>
            <person name="Ezra D."/>
            <person name="Gonzalez J."/>
            <person name="Henrissat B."/>
            <person name="Kuo A."/>
            <person name="Liang C."/>
            <person name="Lipzen A."/>
            <person name="Lutzoni F."/>
            <person name="Magnuson J."/>
            <person name="Mondo S."/>
            <person name="Nolan M."/>
            <person name="Ohm R."/>
            <person name="Pangilinan J."/>
            <person name="Park H.-J."/>
            <person name="Ramirez L."/>
            <person name="Alfaro M."/>
            <person name="Sun H."/>
            <person name="Tritt A."/>
            <person name="Yoshinaga Y."/>
            <person name="Zwiers L.-H."/>
            <person name="Turgeon B."/>
            <person name="Goodwin S."/>
            <person name="Spatafora J."/>
            <person name="Crous P."/>
            <person name="Grigoriev I."/>
        </authorList>
    </citation>
    <scope>NUCLEOTIDE SEQUENCE</scope>
    <source>
        <strain evidence="2">CBS 123094</strain>
    </source>
</reference>
<organism evidence="2 3">
    <name type="scientific">Amniculicola lignicola CBS 123094</name>
    <dbReference type="NCBI Taxonomy" id="1392246"/>
    <lineage>
        <taxon>Eukaryota</taxon>
        <taxon>Fungi</taxon>
        <taxon>Dikarya</taxon>
        <taxon>Ascomycota</taxon>
        <taxon>Pezizomycotina</taxon>
        <taxon>Dothideomycetes</taxon>
        <taxon>Pleosporomycetidae</taxon>
        <taxon>Pleosporales</taxon>
        <taxon>Amniculicolaceae</taxon>
        <taxon>Amniculicola</taxon>
    </lineage>
</organism>
<evidence type="ECO:0000313" key="3">
    <source>
        <dbReference type="Proteomes" id="UP000799779"/>
    </source>
</evidence>
<name>A0A6A5WEA2_9PLEO</name>
<proteinExistence type="predicted"/>
<dbReference type="OrthoDB" id="539398at2759"/>
<gene>
    <name evidence="2" type="ORF">P154DRAFT_546786</name>
</gene>
<dbReference type="Proteomes" id="UP000799779">
    <property type="component" value="Unassembled WGS sequence"/>
</dbReference>
<dbReference type="Gene3D" id="2.30.110.10">
    <property type="entry name" value="Electron Transport, Fmn-binding Protein, Chain A"/>
    <property type="match status" value="1"/>
</dbReference>
<evidence type="ECO:0000256" key="1">
    <source>
        <dbReference type="SAM" id="Phobius"/>
    </source>
</evidence>
<protein>
    <recommendedName>
        <fullName evidence="4">Pyridoxamine 5'-phosphate oxidase putative domain-containing protein</fullName>
    </recommendedName>
</protein>
<keyword evidence="3" id="KW-1185">Reference proteome</keyword>
<evidence type="ECO:0008006" key="4">
    <source>
        <dbReference type="Google" id="ProtNLM"/>
    </source>
</evidence>
<keyword evidence="1" id="KW-1133">Transmembrane helix</keyword>
<dbReference type="InterPro" id="IPR012349">
    <property type="entry name" value="Split_barrel_FMN-bd"/>
</dbReference>
<dbReference type="EMBL" id="ML977603">
    <property type="protein sequence ID" value="KAF1998471.1"/>
    <property type="molecule type" value="Genomic_DNA"/>
</dbReference>
<accession>A0A6A5WEA2</accession>
<dbReference type="SUPFAM" id="SSF50475">
    <property type="entry name" value="FMN-binding split barrel"/>
    <property type="match status" value="1"/>
</dbReference>
<evidence type="ECO:0000313" key="2">
    <source>
        <dbReference type="EMBL" id="KAF1998471.1"/>
    </source>
</evidence>
<keyword evidence="1" id="KW-0812">Transmembrane</keyword>
<dbReference type="PANTHER" id="PTHR39336">
    <property type="entry name" value="PYRIDOXAMINE PHOSPHATE OXIDASE FAMILY PROTEIN (AFU_ORTHOLOGUE AFUA_6G11440)"/>
    <property type="match status" value="1"/>
</dbReference>
<dbReference type="PANTHER" id="PTHR39336:SF3">
    <property type="entry name" value="PYRIDOXAMINE PHOSPHATE OXIDASE"/>
    <property type="match status" value="1"/>
</dbReference>